<keyword evidence="2" id="KW-0328">Glycosyltransferase</keyword>
<evidence type="ECO:0000313" key="7">
    <source>
        <dbReference type="Proteomes" id="UP001327560"/>
    </source>
</evidence>
<protein>
    <submittedName>
        <fullName evidence="6">Beta-glucuronosyltransferase GlcAT14B isoform X1</fullName>
    </submittedName>
</protein>
<dbReference type="AlphaFoldDB" id="A0AAQ3QFF7"/>
<dbReference type="GO" id="GO:0015020">
    <property type="term" value="F:glucuronosyltransferase activity"/>
    <property type="evidence" value="ECO:0007669"/>
    <property type="project" value="InterPro"/>
</dbReference>
<evidence type="ECO:0000256" key="4">
    <source>
        <dbReference type="ARBA" id="ARBA00023136"/>
    </source>
</evidence>
<comment type="subcellular location">
    <subcellularLocation>
        <location evidence="1">Membrane</location>
        <topology evidence="1">Single-pass type II membrane protein</topology>
    </subcellularLocation>
</comment>
<keyword evidence="5" id="KW-0325">Glycoprotein</keyword>
<organism evidence="6 7">
    <name type="scientific">Canna indica</name>
    <name type="common">Indian-shot</name>
    <dbReference type="NCBI Taxonomy" id="4628"/>
    <lineage>
        <taxon>Eukaryota</taxon>
        <taxon>Viridiplantae</taxon>
        <taxon>Streptophyta</taxon>
        <taxon>Embryophyta</taxon>
        <taxon>Tracheophyta</taxon>
        <taxon>Spermatophyta</taxon>
        <taxon>Magnoliopsida</taxon>
        <taxon>Liliopsida</taxon>
        <taxon>Zingiberales</taxon>
        <taxon>Cannaceae</taxon>
        <taxon>Canna</taxon>
    </lineage>
</organism>
<dbReference type="GO" id="GO:0016020">
    <property type="term" value="C:membrane"/>
    <property type="evidence" value="ECO:0007669"/>
    <property type="project" value="UniProtKB-SubCell"/>
</dbReference>
<dbReference type="InterPro" id="IPR044610">
    <property type="entry name" value="GLCAT14A/B/C"/>
</dbReference>
<keyword evidence="3" id="KW-0808">Transferase</keyword>
<dbReference type="InterPro" id="IPR003406">
    <property type="entry name" value="Glyco_trans_14"/>
</dbReference>
<dbReference type="Proteomes" id="UP001327560">
    <property type="component" value="Chromosome 6"/>
</dbReference>
<name>A0AAQ3QFF7_9LILI</name>
<proteinExistence type="predicted"/>
<dbReference type="PANTHER" id="PTHR45719:SF4">
    <property type="entry name" value="CORE-2_I-BRANCHING BETA-1,6-N-ACETYLGLUCOSAMINYLTRANSFERASE FAMILY PROTEIN"/>
    <property type="match status" value="1"/>
</dbReference>
<gene>
    <name evidence="6" type="ORF">Cni_G19640</name>
</gene>
<sequence length="397" mass="45582">MGIKTFMIPLIFTSVLLSLLLIPLLLTKPMPSFRISDHLRRPPHLKPYPVTFAYLISASAGDIGRLKRLLPAIYHPANCYLVHLDLEASPSEHAQLSEFIAKHRTFSRFGNVWIVGKSNLVTYRGPTMLSTTLQAMAILLRIYHWDWFINLSASDYPLITQDDLIVAFSTLPRDLNFIQHTSHLGWKIKKRAKPIIIDPALYSHNKSEIIWSVNQRSLPTAFKLYTGSAWTILSRSFAEYCILGWDNLPRTLLLYYTNIISTPEGYFQTVICNSNDYQNTTVNHDLHYIAWDNPPKQHPLNLGLKDYRRMILSSVPFARKFKKNDPVLDKIDRELLRRRSGQFTYGGWCLNGKRGSCSHSNGRVNFGVLKPGAGSRRLKALLRKLLATRNFRKKQCK</sequence>
<evidence type="ECO:0000256" key="5">
    <source>
        <dbReference type="ARBA" id="ARBA00023180"/>
    </source>
</evidence>
<dbReference type="Pfam" id="PF02485">
    <property type="entry name" value="Branch"/>
    <property type="match status" value="1"/>
</dbReference>
<evidence type="ECO:0000256" key="1">
    <source>
        <dbReference type="ARBA" id="ARBA00004606"/>
    </source>
</evidence>
<evidence type="ECO:0000256" key="3">
    <source>
        <dbReference type="ARBA" id="ARBA00022679"/>
    </source>
</evidence>
<keyword evidence="4" id="KW-0472">Membrane</keyword>
<evidence type="ECO:0000313" key="6">
    <source>
        <dbReference type="EMBL" id="WOL10881.1"/>
    </source>
</evidence>
<dbReference type="EMBL" id="CP136895">
    <property type="protein sequence ID" value="WOL10881.1"/>
    <property type="molecule type" value="Genomic_DNA"/>
</dbReference>
<reference evidence="6 7" key="1">
    <citation type="submission" date="2023-10" db="EMBL/GenBank/DDBJ databases">
        <title>Chromosome-scale genome assembly provides insights into flower coloration mechanisms of Canna indica.</title>
        <authorList>
            <person name="Li C."/>
        </authorList>
    </citation>
    <scope>NUCLEOTIDE SEQUENCE [LARGE SCALE GENOMIC DNA]</scope>
    <source>
        <tissue evidence="6">Flower</tissue>
    </source>
</reference>
<dbReference type="PANTHER" id="PTHR45719">
    <property type="entry name" value="GLYCOSYLTRANSFERASE"/>
    <property type="match status" value="1"/>
</dbReference>
<keyword evidence="7" id="KW-1185">Reference proteome</keyword>
<accession>A0AAQ3QFF7</accession>
<evidence type="ECO:0000256" key="2">
    <source>
        <dbReference type="ARBA" id="ARBA00022676"/>
    </source>
</evidence>